<dbReference type="InterPro" id="IPR027417">
    <property type="entry name" value="P-loop_NTPase"/>
</dbReference>
<organism evidence="1 2">
    <name type="scientific">Ideonella lacteola</name>
    <dbReference type="NCBI Taxonomy" id="2984193"/>
    <lineage>
        <taxon>Bacteria</taxon>
        <taxon>Pseudomonadati</taxon>
        <taxon>Pseudomonadota</taxon>
        <taxon>Betaproteobacteria</taxon>
        <taxon>Burkholderiales</taxon>
        <taxon>Sphaerotilaceae</taxon>
        <taxon>Ideonella</taxon>
    </lineage>
</organism>
<dbReference type="Proteomes" id="UP001371218">
    <property type="component" value="Unassembled WGS sequence"/>
</dbReference>
<dbReference type="SUPFAM" id="SSF52540">
    <property type="entry name" value="P-loop containing nucleoside triphosphate hydrolases"/>
    <property type="match status" value="1"/>
</dbReference>
<evidence type="ECO:0000313" key="2">
    <source>
        <dbReference type="Proteomes" id="UP001371218"/>
    </source>
</evidence>
<evidence type="ECO:0000313" key="1">
    <source>
        <dbReference type="EMBL" id="MEK8032812.1"/>
    </source>
</evidence>
<gene>
    <name evidence="1" type="ORF">AACH06_18480</name>
</gene>
<sequence length="291" mass="31854">MADIAPGELQEPFLHETVQRLARTPWVVHTPLGQLDRVGEQAAPAGVIFHVARCGSTLVSQMLKQHPDTVVYSEPLAINELLVPPHAGDRASRVAALRSLGARFSAHAGRRYVLKLSSWNTLFADLIVEAFPQTPLALCVRDPLEVAVSLQQSRPRWLHDDHAALFSNAVQGNLQAKGPDERIALFIAAFLRAAGMLPANRSLLLPYLSLPDAVVAQLAPHFGLPLDDPVRQRISSVSRHHSKSRPGHLSDFVPDAERKRAAASAGLSQLVETFCRPAYQTLFMRLASVSY</sequence>
<reference evidence="1 2" key="1">
    <citation type="submission" date="2024-04" db="EMBL/GenBank/DDBJ databases">
        <title>Novel species of the genus Ideonella isolated from streams.</title>
        <authorList>
            <person name="Lu H."/>
        </authorList>
    </citation>
    <scope>NUCLEOTIDE SEQUENCE [LARGE SCALE GENOMIC DNA]</scope>
    <source>
        <strain evidence="1 2">DXS29W</strain>
    </source>
</reference>
<comment type="caution">
    <text evidence="1">The sequence shown here is derived from an EMBL/GenBank/DDBJ whole genome shotgun (WGS) entry which is preliminary data.</text>
</comment>
<dbReference type="RefSeq" id="WP_341427230.1">
    <property type="nucleotide sequence ID" value="NZ_JBBUTG010000012.1"/>
</dbReference>
<accession>A0ABU9BS66</accession>
<dbReference type="Gene3D" id="3.40.50.300">
    <property type="entry name" value="P-loop containing nucleotide triphosphate hydrolases"/>
    <property type="match status" value="1"/>
</dbReference>
<name>A0ABU9BS66_9BURK</name>
<evidence type="ECO:0008006" key="3">
    <source>
        <dbReference type="Google" id="ProtNLM"/>
    </source>
</evidence>
<protein>
    <recommendedName>
        <fullName evidence="3">Sulfotransferase family protein</fullName>
    </recommendedName>
</protein>
<keyword evidence="2" id="KW-1185">Reference proteome</keyword>
<proteinExistence type="predicted"/>
<dbReference type="EMBL" id="JBBUTG010000012">
    <property type="protein sequence ID" value="MEK8032812.1"/>
    <property type="molecule type" value="Genomic_DNA"/>
</dbReference>